<dbReference type="InterPro" id="IPR014818">
    <property type="entry name" value="Phage/plasmid_primase_P4_C"/>
</dbReference>
<evidence type="ECO:0000259" key="1">
    <source>
        <dbReference type="SMART" id="SM00885"/>
    </source>
</evidence>
<feature type="domain" description="Bacteriophage/plasmid primase P4 C-terminal" evidence="1">
    <location>
        <begin position="66"/>
        <end position="215"/>
    </location>
</feature>
<proteinExistence type="predicted"/>
<accession>A0A382TWZ9</accession>
<name>A0A382TWZ9_9ZZZZ</name>
<evidence type="ECO:0000313" key="2">
    <source>
        <dbReference type="EMBL" id="SVD26589.1"/>
    </source>
</evidence>
<dbReference type="AlphaFoldDB" id="A0A382TWZ9"/>
<dbReference type="SMART" id="SM00885">
    <property type="entry name" value="D5_N"/>
    <property type="match status" value="1"/>
</dbReference>
<organism evidence="2">
    <name type="scientific">marine metagenome</name>
    <dbReference type="NCBI Taxonomy" id="408172"/>
    <lineage>
        <taxon>unclassified sequences</taxon>
        <taxon>metagenomes</taxon>
        <taxon>ecological metagenomes</taxon>
    </lineage>
</organism>
<sequence length="281" mass="31236">MKSPKSEKTKTVSLEAKKKAKLKDPISWFTQRFKDVYDRHGVPLDMSLNATTKVRKVMQLNDAFFAAVFGELGCPDAPTYYTQGSFYRYNTDSGIYDRISDGALEARICALLHRCAKEVNGKKVDVAPLMFNLSNSTRLSGVIKRAKAFLEKPDTFFDNADAAFIPCNNGMLSIEDRELLPFSQSYHIRNKLDVDYVPGAKCPLFLGKLLGDALELDQINLAQRWSGMALLGENIDHRILLTMGTSGGGKSTFINAMIGVIGQSNIGELRTDQLFARFELG</sequence>
<reference evidence="2" key="1">
    <citation type="submission" date="2018-05" db="EMBL/GenBank/DDBJ databases">
        <authorList>
            <person name="Lanie J.A."/>
            <person name="Ng W.-L."/>
            <person name="Kazmierczak K.M."/>
            <person name="Andrzejewski T.M."/>
            <person name="Davidsen T.M."/>
            <person name="Wayne K.J."/>
            <person name="Tettelin H."/>
            <person name="Glass J.I."/>
            <person name="Rusch D."/>
            <person name="Podicherti R."/>
            <person name="Tsui H.-C.T."/>
            <person name="Winkler M.E."/>
        </authorList>
    </citation>
    <scope>NUCLEOTIDE SEQUENCE</scope>
</reference>
<dbReference type="Pfam" id="PF08706">
    <property type="entry name" value="D5_N"/>
    <property type="match status" value="1"/>
</dbReference>
<gene>
    <name evidence="2" type="ORF">METZ01_LOCUS379443</name>
</gene>
<feature type="non-terminal residue" evidence="2">
    <location>
        <position position="281"/>
    </location>
</feature>
<dbReference type="EMBL" id="UINC01139811">
    <property type="protein sequence ID" value="SVD26589.1"/>
    <property type="molecule type" value="Genomic_DNA"/>
</dbReference>
<protein>
    <recommendedName>
        <fullName evidence="1">Bacteriophage/plasmid primase P4 C-terminal domain-containing protein</fullName>
    </recommendedName>
</protein>